<accession>A0A4R4ZEC8</accession>
<dbReference type="RefSeq" id="WP_132171480.1">
    <property type="nucleotide sequence ID" value="NZ_SMKX01000082.1"/>
</dbReference>
<reference evidence="2 3" key="1">
    <citation type="submission" date="2019-03" db="EMBL/GenBank/DDBJ databases">
        <title>Draft genome sequences of novel Actinobacteria.</title>
        <authorList>
            <person name="Sahin N."/>
            <person name="Ay H."/>
            <person name="Saygin H."/>
        </authorList>
    </citation>
    <scope>NUCLEOTIDE SEQUENCE [LARGE SCALE GENOMIC DNA]</scope>
    <source>
        <strain evidence="2 3">JCM 13523</strain>
    </source>
</reference>
<dbReference type="AlphaFoldDB" id="A0A4R4ZEC8"/>
<evidence type="ECO:0000313" key="2">
    <source>
        <dbReference type="EMBL" id="TDD56843.1"/>
    </source>
</evidence>
<name>A0A4R4ZEC8_9ACTN</name>
<feature type="region of interest" description="Disordered" evidence="1">
    <location>
        <begin position="69"/>
        <end position="93"/>
    </location>
</feature>
<sequence>MTMTIDLDTERTPVGRALGAGTSKAVKPFGIKFARWQPNFQHDRDAVTLDPDSQIGYVGDQPVKEIVSGDTTSQYESDGQTSISLDYGVDDRK</sequence>
<gene>
    <name evidence="2" type="ORF">E1263_25015</name>
</gene>
<organism evidence="2 3">
    <name type="scientific">Kribbella antibiotica</name>
    <dbReference type="NCBI Taxonomy" id="190195"/>
    <lineage>
        <taxon>Bacteria</taxon>
        <taxon>Bacillati</taxon>
        <taxon>Actinomycetota</taxon>
        <taxon>Actinomycetes</taxon>
        <taxon>Propionibacteriales</taxon>
        <taxon>Kribbellaceae</taxon>
        <taxon>Kribbella</taxon>
    </lineage>
</organism>
<protein>
    <submittedName>
        <fullName evidence="2">Uncharacterized protein</fullName>
    </submittedName>
</protein>
<feature type="compositionally biased region" description="Polar residues" evidence="1">
    <location>
        <begin position="69"/>
        <end position="84"/>
    </location>
</feature>
<dbReference type="EMBL" id="SMKX01000082">
    <property type="protein sequence ID" value="TDD56843.1"/>
    <property type="molecule type" value="Genomic_DNA"/>
</dbReference>
<proteinExistence type="predicted"/>
<keyword evidence="3" id="KW-1185">Reference proteome</keyword>
<dbReference type="Proteomes" id="UP000295124">
    <property type="component" value="Unassembled WGS sequence"/>
</dbReference>
<evidence type="ECO:0000313" key="3">
    <source>
        <dbReference type="Proteomes" id="UP000295124"/>
    </source>
</evidence>
<evidence type="ECO:0000256" key="1">
    <source>
        <dbReference type="SAM" id="MobiDB-lite"/>
    </source>
</evidence>
<comment type="caution">
    <text evidence="2">The sequence shown here is derived from an EMBL/GenBank/DDBJ whole genome shotgun (WGS) entry which is preliminary data.</text>
</comment>